<gene>
    <name evidence="1" type="ORF">F1728_14900</name>
</gene>
<dbReference type="KEGG" id="gim:F1728_14900"/>
<dbReference type="EMBL" id="CP043930">
    <property type="protein sequence ID" value="QGQ23889.1"/>
    <property type="molecule type" value="Genomic_DNA"/>
</dbReference>
<evidence type="ECO:0000313" key="2">
    <source>
        <dbReference type="Proteomes" id="UP000427281"/>
    </source>
</evidence>
<reference evidence="1 2" key="1">
    <citation type="submission" date="2019-09" db="EMBL/GenBank/DDBJ databases">
        <title>Gimesia benthica sp. nov., a novel bacterium isolated from deep-sea water of the Northwest Indian Ocean.</title>
        <authorList>
            <person name="Dai X."/>
        </authorList>
    </citation>
    <scope>NUCLEOTIDE SEQUENCE [LARGE SCALE GENOMIC DNA]</scope>
    <source>
        <strain evidence="1 2">E7</strain>
    </source>
</reference>
<keyword evidence="2" id="KW-1185">Reference proteome</keyword>
<dbReference type="Pfam" id="PF19822">
    <property type="entry name" value="DUF6304"/>
    <property type="match status" value="1"/>
</dbReference>
<name>A0A6I6AGC0_9PLAN</name>
<proteinExistence type="predicted"/>
<dbReference type="AlphaFoldDB" id="A0A6I6AGC0"/>
<protein>
    <submittedName>
        <fullName evidence="1">Uncharacterized protein</fullName>
    </submittedName>
</protein>
<dbReference type="RefSeq" id="WP_155364785.1">
    <property type="nucleotide sequence ID" value="NZ_CP043930.1"/>
</dbReference>
<evidence type="ECO:0000313" key="1">
    <source>
        <dbReference type="EMBL" id="QGQ23889.1"/>
    </source>
</evidence>
<organism evidence="1 2">
    <name type="scientific">Gimesia benthica</name>
    <dbReference type="NCBI Taxonomy" id="2608982"/>
    <lineage>
        <taxon>Bacteria</taxon>
        <taxon>Pseudomonadati</taxon>
        <taxon>Planctomycetota</taxon>
        <taxon>Planctomycetia</taxon>
        <taxon>Planctomycetales</taxon>
        <taxon>Planctomycetaceae</taxon>
        <taxon>Gimesia</taxon>
    </lineage>
</organism>
<sequence>MNPPTEKPTLEQHPFRYTDREGSIVGTMTNDGSDIHIKMDGWEFVGKMFDDLEPVQTTGLPDRFRLHHDCLIDCNFDFTIPVLVNERNKLSNVDLLVHFELGKQNERGGIDREGFQITLEYDSLKYASSAKPSDMEDVLLEIQKQLPDGAFIQSCFNCLYSDYSPLGNGVFGCMMCFKNLKQEYLQVKSKEDFWPVHDHFERQVQETWLCDEFERRVPGTGYRG</sequence>
<accession>A0A6I6AGC0</accession>
<dbReference type="Proteomes" id="UP000427281">
    <property type="component" value="Chromosome"/>
</dbReference>
<dbReference type="InterPro" id="IPR046271">
    <property type="entry name" value="DUF6304"/>
</dbReference>